<gene>
    <name evidence="1" type="ORF">PACLA_8A004497</name>
</gene>
<comment type="caution">
    <text evidence="1">The sequence shown here is derived from an EMBL/GenBank/DDBJ whole genome shotgun (WGS) entry which is preliminary data.</text>
</comment>
<organism evidence="1 2">
    <name type="scientific">Paramuricea clavata</name>
    <name type="common">Red gorgonian</name>
    <name type="synonym">Violescent sea-whip</name>
    <dbReference type="NCBI Taxonomy" id="317549"/>
    <lineage>
        <taxon>Eukaryota</taxon>
        <taxon>Metazoa</taxon>
        <taxon>Cnidaria</taxon>
        <taxon>Anthozoa</taxon>
        <taxon>Octocorallia</taxon>
        <taxon>Malacalcyonacea</taxon>
        <taxon>Plexauridae</taxon>
        <taxon>Paramuricea</taxon>
    </lineage>
</organism>
<sequence>MAFSVFFTVDEVLDEVAIEEDAETKQSKDLFIPWTKLLKCLWDSIPDSIPDYYSFLEEAKKELCTYHRYETGVGRMEKVLSLVLLRGL</sequence>
<accession>A0A7D9ENW4</accession>
<dbReference type="EMBL" id="CACRXK020008290">
    <property type="protein sequence ID" value="CAB4014410.1"/>
    <property type="molecule type" value="Genomic_DNA"/>
</dbReference>
<dbReference type="Proteomes" id="UP001152795">
    <property type="component" value="Unassembled WGS sequence"/>
</dbReference>
<name>A0A7D9ENW4_PARCT</name>
<evidence type="ECO:0000313" key="1">
    <source>
        <dbReference type="EMBL" id="CAB4014410.1"/>
    </source>
</evidence>
<proteinExistence type="predicted"/>
<dbReference type="AlphaFoldDB" id="A0A7D9ENW4"/>
<keyword evidence="2" id="KW-1185">Reference proteome</keyword>
<reference evidence="1" key="1">
    <citation type="submission" date="2020-04" db="EMBL/GenBank/DDBJ databases">
        <authorList>
            <person name="Alioto T."/>
            <person name="Alioto T."/>
            <person name="Gomez Garrido J."/>
        </authorList>
    </citation>
    <scope>NUCLEOTIDE SEQUENCE</scope>
    <source>
        <strain evidence="1">A484AB</strain>
    </source>
</reference>
<protein>
    <submittedName>
        <fullName evidence="1">Uncharacterized protein</fullName>
    </submittedName>
</protein>
<evidence type="ECO:0000313" key="2">
    <source>
        <dbReference type="Proteomes" id="UP001152795"/>
    </source>
</evidence>